<dbReference type="PANTHER" id="PTHR23088">
    <property type="entry name" value="NITRILASE-RELATED"/>
    <property type="match status" value="1"/>
</dbReference>
<dbReference type="CDD" id="cd07197">
    <property type="entry name" value="nitrilase"/>
    <property type="match status" value="1"/>
</dbReference>
<comment type="similarity">
    <text evidence="1">Belongs to the carbon-nitrogen hydrolase superfamily. NIT1/NIT2 family.</text>
</comment>
<keyword evidence="5" id="KW-1185">Reference proteome</keyword>
<gene>
    <name evidence="4" type="ORF">R4485_08265</name>
    <name evidence="3" type="ORF">XA26_34640</name>
</gene>
<dbReference type="Gene3D" id="3.60.110.10">
    <property type="entry name" value="Carbon-nitrogen hydrolase"/>
    <property type="match status" value="1"/>
</dbReference>
<dbReference type="AlphaFoldDB" id="A0A0N9YCI6"/>
<dbReference type="Proteomes" id="UP001186041">
    <property type="component" value="Unassembled WGS sequence"/>
</dbReference>
<dbReference type="RefSeq" id="WP_071888530.1">
    <property type="nucleotide sequence ID" value="NZ_CP011269.1"/>
</dbReference>
<dbReference type="PROSITE" id="PS50263">
    <property type="entry name" value="CN_HYDROLASE"/>
    <property type="match status" value="1"/>
</dbReference>
<dbReference type="InterPro" id="IPR003010">
    <property type="entry name" value="C-N_Hydrolase"/>
</dbReference>
<evidence type="ECO:0000313" key="3">
    <source>
        <dbReference type="EMBL" id="ALI27290.1"/>
    </source>
</evidence>
<evidence type="ECO:0000313" key="4">
    <source>
        <dbReference type="EMBL" id="MDV7290155.1"/>
    </source>
</evidence>
<evidence type="ECO:0000313" key="5">
    <source>
        <dbReference type="Proteomes" id="UP000057134"/>
    </source>
</evidence>
<dbReference type="EC" id="3.5.1.4" evidence="3"/>
<reference evidence="4" key="2">
    <citation type="submission" date="2023-10" db="EMBL/GenBank/DDBJ databases">
        <title>Mycolicibacterium fortuitum clinical isolates causing pulmonary infections in humans.</title>
        <authorList>
            <person name="Mejia-Ponce P.M."/>
            <person name="Zenteno-Cuevas R."/>
            <person name="Licona-Cassani C."/>
        </authorList>
    </citation>
    <scope>NUCLEOTIDE SEQUENCE</scope>
    <source>
        <strain evidence="4">M8</strain>
    </source>
</reference>
<dbReference type="InterPro" id="IPR036526">
    <property type="entry name" value="C-N_Hydrolase_sf"/>
</dbReference>
<dbReference type="SUPFAM" id="SSF56317">
    <property type="entry name" value="Carbon-nitrogen hydrolase"/>
    <property type="match status" value="1"/>
</dbReference>
<protein>
    <submittedName>
        <fullName evidence="3">Aliphatic amidase amiE</fullName>
        <ecNumber evidence="3">3.5.1.4</ecNumber>
    </submittedName>
    <submittedName>
        <fullName evidence="4">Carbon-nitrogen hydrolase family protein</fullName>
    </submittedName>
</protein>
<feature type="domain" description="CN hydrolase" evidence="2">
    <location>
        <begin position="5"/>
        <end position="246"/>
    </location>
</feature>
<organism evidence="3 5">
    <name type="scientific">Mycolicibacterium fortuitum</name>
    <name type="common">Mycobacterium fortuitum</name>
    <dbReference type="NCBI Taxonomy" id="1766"/>
    <lineage>
        <taxon>Bacteria</taxon>
        <taxon>Bacillati</taxon>
        <taxon>Actinomycetota</taxon>
        <taxon>Actinomycetes</taxon>
        <taxon>Mycobacteriales</taxon>
        <taxon>Mycobacteriaceae</taxon>
        <taxon>Mycolicibacterium</taxon>
    </lineage>
</organism>
<keyword evidence="3" id="KW-0378">Hydrolase</keyword>
<dbReference type="PANTHER" id="PTHR23088:SF27">
    <property type="entry name" value="DEAMINATED GLUTATHIONE AMIDASE"/>
    <property type="match status" value="1"/>
</dbReference>
<dbReference type="Proteomes" id="UP000057134">
    <property type="component" value="Chromosome"/>
</dbReference>
<accession>A0A0N9YCI6</accession>
<name>A0A0N9YCI6_MYCFO</name>
<evidence type="ECO:0000256" key="1">
    <source>
        <dbReference type="ARBA" id="ARBA00010613"/>
    </source>
</evidence>
<dbReference type="STRING" id="1766.XA26_34640"/>
<dbReference type="EMBL" id="CP011269">
    <property type="protein sequence ID" value="ALI27290.1"/>
    <property type="molecule type" value="Genomic_DNA"/>
</dbReference>
<dbReference type="EMBL" id="JAWLVV010000005">
    <property type="protein sequence ID" value="MDV7290155.1"/>
    <property type="molecule type" value="Genomic_DNA"/>
</dbReference>
<dbReference type="PATRIC" id="fig|1766.6.peg.3447"/>
<dbReference type="Pfam" id="PF00795">
    <property type="entry name" value="CN_hydrolase"/>
    <property type="match status" value="1"/>
</dbReference>
<dbReference type="GO" id="GO:0004040">
    <property type="term" value="F:amidase activity"/>
    <property type="evidence" value="ECO:0007669"/>
    <property type="project" value="UniProtKB-EC"/>
</dbReference>
<reference evidence="3 5" key="1">
    <citation type="journal article" date="2015" name="MBio">
        <title>Enzymatic Degradation of Phenazines Can Generate Energy and Protect Sensitive Organisms from Toxicity.</title>
        <authorList>
            <person name="Costa K.C."/>
            <person name="Bergkessel M."/>
            <person name="Saunders S."/>
            <person name="Korlach J."/>
            <person name="Newman D.K."/>
        </authorList>
    </citation>
    <scope>NUCLEOTIDE SEQUENCE [LARGE SCALE GENOMIC DNA]</scope>
    <source>
        <strain evidence="3 5">CT6</strain>
    </source>
</reference>
<proteinExistence type="inferred from homology"/>
<dbReference type="KEGG" id="mft:XA26_34640"/>
<evidence type="ECO:0000259" key="2">
    <source>
        <dbReference type="PROSITE" id="PS50263"/>
    </source>
</evidence>
<sequence>MSGSITVAAVQAAPLDITGLPVFGRQDTITEFASDVLRVRSAVTGPALIVYPEIHLFGTGDADTLAAAAEPLDGPLIAALGEVARAADAWLVPGSVCERGENGEFFNTAPVFAPDGRLMASYRKIFPWRPFEKYTPGSSFVTVDIPDVGRLGLSICYDAWFPEVSRHLAWMGADVIVNVVKTTTEDRSQELVLARANSIVNQVFTVSVNCAGPVGKGRSILVDPEGAVLQEASGAAPDVLYQHIDFGAVAAVRERGTAGTNRMWDQFGPSDRPIELPLYQGRIDPQHWSPSNRHTN</sequence>